<evidence type="ECO:0000313" key="1">
    <source>
        <dbReference type="EMBL" id="RIB24229.1"/>
    </source>
</evidence>
<name>A0A397VT94_9GLOM</name>
<keyword evidence="2" id="KW-1185">Reference proteome</keyword>
<sequence length="136" mass="15505">MCLSDNRNLPLTAIKQVGYLRKTHLYSHGETIPEDQVTCREYGIRAKPYQEVAVILGSRVDEIINKYIKNDCTKAKLKAIVRSLEKYRDLQIYADSSVNIESQDLVKKRLGIGFVVSKIDNQAIEEEVSFARALED</sequence>
<gene>
    <name evidence="1" type="ORF">C2G38_2169128</name>
</gene>
<proteinExistence type="predicted"/>
<accession>A0A397VT94</accession>
<dbReference type="Proteomes" id="UP000266673">
    <property type="component" value="Unassembled WGS sequence"/>
</dbReference>
<dbReference type="EMBL" id="QKWP01000225">
    <property type="protein sequence ID" value="RIB24229.1"/>
    <property type="molecule type" value="Genomic_DNA"/>
</dbReference>
<evidence type="ECO:0000313" key="2">
    <source>
        <dbReference type="Proteomes" id="UP000266673"/>
    </source>
</evidence>
<protein>
    <submittedName>
        <fullName evidence="1">Uncharacterized protein</fullName>
    </submittedName>
</protein>
<reference evidence="1 2" key="1">
    <citation type="submission" date="2018-06" db="EMBL/GenBank/DDBJ databases">
        <title>Comparative genomics reveals the genomic features of Rhizophagus irregularis, R. cerebriforme, R. diaphanum and Gigaspora rosea, and their symbiotic lifestyle signature.</title>
        <authorList>
            <person name="Morin E."/>
            <person name="San Clemente H."/>
            <person name="Chen E.C.H."/>
            <person name="De La Providencia I."/>
            <person name="Hainaut M."/>
            <person name="Kuo A."/>
            <person name="Kohler A."/>
            <person name="Murat C."/>
            <person name="Tang N."/>
            <person name="Roy S."/>
            <person name="Loubradou J."/>
            <person name="Henrissat B."/>
            <person name="Grigoriev I.V."/>
            <person name="Corradi N."/>
            <person name="Roux C."/>
            <person name="Martin F.M."/>
        </authorList>
    </citation>
    <scope>NUCLEOTIDE SEQUENCE [LARGE SCALE GENOMIC DNA]</scope>
    <source>
        <strain evidence="1 2">DAOM 194757</strain>
    </source>
</reference>
<dbReference type="AlphaFoldDB" id="A0A397VT94"/>
<comment type="caution">
    <text evidence="1">The sequence shown here is derived from an EMBL/GenBank/DDBJ whole genome shotgun (WGS) entry which is preliminary data.</text>
</comment>
<organism evidence="1 2">
    <name type="scientific">Gigaspora rosea</name>
    <dbReference type="NCBI Taxonomy" id="44941"/>
    <lineage>
        <taxon>Eukaryota</taxon>
        <taxon>Fungi</taxon>
        <taxon>Fungi incertae sedis</taxon>
        <taxon>Mucoromycota</taxon>
        <taxon>Glomeromycotina</taxon>
        <taxon>Glomeromycetes</taxon>
        <taxon>Diversisporales</taxon>
        <taxon>Gigasporaceae</taxon>
        <taxon>Gigaspora</taxon>
    </lineage>
</organism>